<organism evidence="2 3">
    <name type="scientific">Actinokineospora soli</name>
    <dbReference type="NCBI Taxonomy" id="1048753"/>
    <lineage>
        <taxon>Bacteria</taxon>
        <taxon>Bacillati</taxon>
        <taxon>Actinomycetota</taxon>
        <taxon>Actinomycetes</taxon>
        <taxon>Pseudonocardiales</taxon>
        <taxon>Pseudonocardiaceae</taxon>
        <taxon>Actinokineospora</taxon>
    </lineage>
</organism>
<feature type="chain" id="PRO_5045575358" evidence="1">
    <location>
        <begin position="22"/>
        <end position="121"/>
    </location>
</feature>
<protein>
    <submittedName>
        <fullName evidence="2">Uncharacterized protein</fullName>
    </submittedName>
</protein>
<sequence length="121" mass="12072">MKRVALAGLTAAGLVAGGVLALGSGSGTAAPVPYPTCAVLRVTAHGDHGLSTAYRVDLGTGAVARLRTLDRRVDALGHHRGQGIAYGLAGGRLVSLTPAGVLADRGPVRGSRACAGRRPGR</sequence>
<evidence type="ECO:0000256" key="1">
    <source>
        <dbReference type="SAM" id="SignalP"/>
    </source>
</evidence>
<keyword evidence="3" id="KW-1185">Reference proteome</keyword>
<dbReference type="EMBL" id="JBHTEY010000004">
    <property type="protein sequence ID" value="MFC7613335.1"/>
    <property type="molecule type" value="Genomic_DNA"/>
</dbReference>
<proteinExistence type="predicted"/>
<comment type="caution">
    <text evidence="2">The sequence shown here is derived from an EMBL/GenBank/DDBJ whole genome shotgun (WGS) entry which is preliminary data.</text>
</comment>
<name>A0ABW2THZ3_9PSEU</name>
<gene>
    <name evidence="2" type="ORF">ACFQV2_06640</name>
</gene>
<evidence type="ECO:0000313" key="3">
    <source>
        <dbReference type="Proteomes" id="UP001596512"/>
    </source>
</evidence>
<keyword evidence="1" id="KW-0732">Signal</keyword>
<accession>A0ABW2THZ3</accession>
<dbReference type="Proteomes" id="UP001596512">
    <property type="component" value="Unassembled WGS sequence"/>
</dbReference>
<feature type="signal peptide" evidence="1">
    <location>
        <begin position="1"/>
        <end position="21"/>
    </location>
</feature>
<evidence type="ECO:0000313" key="2">
    <source>
        <dbReference type="EMBL" id="MFC7613335.1"/>
    </source>
</evidence>
<reference evidence="3" key="1">
    <citation type="journal article" date="2019" name="Int. J. Syst. Evol. Microbiol.">
        <title>The Global Catalogue of Microorganisms (GCM) 10K type strain sequencing project: providing services to taxonomists for standard genome sequencing and annotation.</title>
        <authorList>
            <consortium name="The Broad Institute Genomics Platform"/>
            <consortium name="The Broad Institute Genome Sequencing Center for Infectious Disease"/>
            <person name="Wu L."/>
            <person name="Ma J."/>
        </authorList>
    </citation>
    <scope>NUCLEOTIDE SEQUENCE [LARGE SCALE GENOMIC DNA]</scope>
    <source>
        <strain evidence="3">JCM 17695</strain>
    </source>
</reference>